<sequence>MAFGLPRRFDQYRPETRPVRLEEDLSEWERRTAANYLGGQRVFLTKHLLCEDGSAMLTRLREEIAARRQIPEHFESPEGFAMQVYGIANELVVSDPANELEYDPDRVFEEGGVCGQSVAAAEAAAHVLYGEVKPEFEGSTRVLVCRIRKTGLQLRRGWHAVLVVKGQREGQEEPDEYVLDAINHVRGPLRAWMQGEGYQDHDFMIDSIVAESEEALMID</sequence>
<accession>A0A2M8G813</accession>
<name>A0A2M8G813_UNCKA</name>
<proteinExistence type="predicted"/>
<reference evidence="2" key="1">
    <citation type="submission" date="2017-09" db="EMBL/GenBank/DDBJ databases">
        <title>Depth-based differentiation of microbial function through sediment-hosted aquifers and enrichment of novel symbionts in the deep terrestrial subsurface.</title>
        <authorList>
            <person name="Probst A.J."/>
            <person name="Ladd B."/>
            <person name="Jarett J.K."/>
            <person name="Geller-Mcgrath D.E."/>
            <person name="Sieber C.M.K."/>
            <person name="Emerson J.B."/>
            <person name="Anantharaman K."/>
            <person name="Thomas B.C."/>
            <person name="Malmstrom R."/>
            <person name="Stieglmeier M."/>
            <person name="Klingl A."/>
            <person name="Woyke T."/>
            <person name="Ryan C.M."/>
            <person name="Banfield J.F."/>
        </authorList>
    </citation>
    <scope>NUCLEOTIDE SEQUENCE [LARGE SCALE GENOMIC DNA]</scope>
</reference>
<dbReference type="EMBL" id="PFQS01000017">
    <property type="protein sequence ID" value="PJC69268.1"/>
    <property type="molecule type" value="Genomic_DNA"/>
</dbReference>
<gene>
    <name evidence="1" type="ORF">CO015_00900</name>
</gene>
<dbReference type="AlphaFoldDB" id="A0A2M8G813"/>
<dbReference type="Proteomes" id="UP000229438">
    <property type="component" value="Unassembled WGS sequence"/>
</dbReference>
<feature type="non-terminal residue" evidence="1">
    <location>
        <position position="219"/>
    </location>
</feature>
<organism evidence="1 2">
    <name type="scientific">candidate division WWE3 bacterium CG_4_8_14_3_um_filter_42_11</name>
    <dbReference type="NCBI Taxonomy" id="1975076"/>
    <lineage>
        <taxon>Bacteria</taxon>
        <taxon>Katanobacteria</taxon>
    </lineage>
</organism>
<comment type="caution">
    <text evidence="1">The sequence shown here is derived from an EMBL/GenBank/DDBJ whole genome shotgun (WGS) entry which is preliminary data.</text>
</comment>
<evidence type="ECO:0000313" key="1">
    <source>
        <dbReference type="EMBL" id="PJC69268.1"/>
    </source>
</evidence>
<protein>
    <submittedName>
        <fullName evidence="1">Uncharacterized protein</fullName>
    </submittedName>
</protein>
<evidence type="ECO:0000313" key="2">
    <source>
        <dbReference type="Proteomes" id="UP000229438"/>
    </source>
</evidence>